<dbReference type="OrthoDB" id="9796448at2"/>
<accession>A0A328BXR0</accession>
<dbReference type="Proteomes" id="UP000248689">
    <property type="component" value="Unassembled WGS sequence"/>
</dbReference>
<dbReference type="HAMAP" id="MF_00338">
    <property type="entry name" value="UPF0145"/>
    <property type="match status" value="1"/>
</dbReference>
<dbReference type="PANTHER" id="PTHR34068">
    <property type="entry name" value="UPF0145 PROTEIN YBJQ"/>
    <property type="match status" value="1"/>
</dbReference>
<dbReference type="Gene3D" id="3.30.110.70">
    <property type="entry name" value="Hypothetical protein apc22750. Chain B"/>
    <property type="match status" value="1"/>
</dbReference>
<evidence type="ECO:0000313" key="4">
    <source>
        <dbReference type="Proteomes" id="UP000248689"/>
    </source>
</evidence>
<proteinExistence type="inferred from homology"/>
<protein>
    <recommendedName>
        <fullName evidence="2">UPF0145 protein C5N92_08370</fullName>
    </recommendedName>
</protein>
<dbReference type="Pfam" id="PF01906">
    <property type="entry name" value="YbjQ_1"/>
    <property type="match status" value="1"/>
</dbReference>
<dbReference type="AlphaFoldDB" id="A0A328BXR0"/>
<evidence type="ECO:0000313" key="3">
    <source>
        <dbReference type="EMBL" id="RAL18227.1"/>
    </source>
</evidence>
<dbReference type="EMBL" id="PTPX01000017">
    <property type="protein sequence ID" value="RAL18227.1"/>
    <property type="molecule type" value="Genomic_DNA"/>
</dbReference>
<evidence type="ECO:0000256" key="1">
    <source>
        <dbReference type="ARBA" id="ARBA00010751"/>
    </source>
</evidence>
<dbReference type="InterPro" id="IPR035439">
    <property type="entry name" value="UPF0145_dom_sf"/>
</dbReference>
<dbReference type="InterPro" id="IPR002765">
    <property type="entry name" value="UPF0145_YbjQ-like"/>
</dbReference>
<dbReference type="SUPFAM" id="SSF117782">
    <property type="entry name" value="YbjQ-like"/>
    <property type="match status" value="1"/>
</dbReference>
<gene>
    <name evidence="3" type="ORF">C5N92_08370</name>
</gene>
<evidence type="ECO:0000256" key="2">
    <source>
        <dbReference type="HAMAP-Rule" id="MF_00338"/>
    </source>
</evidence>
<comment type="caution">
    <text evidence="3">The sequence shown here is derived from an EMBL/GenBank/DDBJ whole genome shotgun (WGS) entry which is preliminary data.</text>
</comment>
<dbReference type="PANTHER" id="PTHR34068:SF1">
    <property type="entry name" value="UPF0145 PROTEIN YBJQ"/>
    <property type="match status" value="1"/>
</dbReference>
<name>A0A328BXR0_9PAST</name>
<comment type="similarity">
    <text evidence="1 2">Belongs to the UPF0145 family.</text>
</comment>
<reference evidence="4" key="1">
    <citation type="submission" date="2018-02" db="EMBL/GenBank/DDBJ databases">
        <title>Glaesserella australis sp. nov., isolated from the lungs of pigs.</title>
        <authorList>
            <person name="Turni C."/>
            <person name="Christensen H."/>
        </authorList>
    </citation>
    <scope>NUCLEOTIDE SEQUENCE [LARGE SCALE GENOMIC DNA]</scope>
    <source>
        <strain evidence="4">HS4635</strain>
    </source>
</reference>
<organism evidence="3 4">
    <name type="scientific">Glaesserella australis</name>
    <dbReference type="NCBI Taxonomy" id="2094024"/>
    <lineage>
        <taxon>Bacteria</taxon>
        <taxon>Pseudomonadati</taxon>
        <taxon>Pseudomonadota</taxon>
        <taxon>Gammaproteobacteria</taxon>
        <taxon>Pasteurellales</taxon>
        <taxon>Pasteurellaceae</taxon>
        <taxon>Glaesserella</taxon>
    </lineage>
</organism>
<dbReference type="RefSeq" id="WP_111750404.1">
    <property type="nucleotide sequence ID" value="NZ_PTPX01000017.1"/>
</dbReference>
<sequence>MIITTTPTIENHQIVEYKGLVFGEVVSGANFIRDFLASITDVIGGRSGAYESKLNSARKEALEELEKEAKKVGANAVVGVSMEYQSMGGDKGMFIVVATGTAVVIR</sequence>
<keyword evidence="4" id="KW-1185">Reference proteome</keyword>